<protein>
    <submittedName>
        <fullName evidence="1">Uncharacterized protein</fullName>
    </submittedName>
</protein>
<dbReference type="AlphaFoldDB" id="T0CWQ1"/>
<dbReference type="Proteomes" id="UP000829401">
    <property type="component" value="Plasmid pDSM3922.1"/>
</dbReference>
<dbReference type="KEGG" id="aaco:K1I37_21295"/>
<proteinExistence type="predicted"/>
<organism evidence="1 2">
    <name type="scientific">Alicyclobacillus acidoterrestris (strain ATCC 49025 / DSM 3922 / CIP 106132 / NCIMB 13137 / GD3B)</name>
    <dbReference type="NCBI Taxonomy" id="1356854"/>
    <lineage>
        <taxon>Bacteria</taxon>
        <taxon>Bacillati</taxon>
        <taxon>Bacillota</taxon>
        <taxon>Bacilli</taxon>
        <taxon>Bacillales</taxon>
        <taxon>Alicyclobacillaceae</taxon>
        <taxon>Alicyclobacillus</taxon>
    </lineage>
</organism>
<reference evidence="2" key="1">
    <citation type="journal article" date="2022" name="G3 (Bethesda)">
        <title>Unveiling the complete genome sequence of Alicyclobacillus acidoterrestris DSM 3922T, a taint-producing strain.</title>
        <authorList>
            <person name="Leonardo I.C."/>
            <person name="Barreto Crespo M.T."/>
            <person name="Gaspar F.B."/>
        </authorList>
    </citation>
    <scope>NUCLEOTIDE SEQUENCE [LARGE SCALE GENOMIC DNA]</scope>
    <source>
        <strain evidence="2">DSM 3922</strain>
    </source>
</reference>
<dbReference type="RefSeq" id="WP_021297506.1">
    <property type="nucleotide sequence ID" value="NZ_AURB01000155.1"/>
</dbReference>
<keyword evidence="1" id="KW-0614">Plasmid</keyword>
<accession>A0A9E7D1K0</accession>
<name>T0CWQ1_ALIAG</name>
<evidence type="ECO:0000313" key="2">
    <source>
        <dbReference type="Proteomes" id="UP000829401"/>
    </source>
</evidence>
<gene>
    <name evidence="1" type="ORF">K1I37_21295</name>
</gene>
<dbReference type="STRING" id="1356854.N007_12245"/>
<evidence type="ECO:0000313" key="1">
    <source>
        <dbReference type="EMBL" id="UNO51007.1"/>
    </source>
</evidence>
<sequence>MSNLETLFNLVTDAVEKQQEKDRWLQYASAHFSPCVDEIFKNVRSLLLPLEEKLKAYQMESVKQIWAVEEVNGELQIRFKEKTLTFKPIDAGAKQDSDKYTIQVLRNGNKTIRFELPMLLSAKPSFYVGNQRGIEEVSPEYLSTLIANALSFE</sequence>
<geneLocation type="plasmid" evidence="2">
    <name>pDSM3922.1</name>
</geneLocation>
<dbReference type="EMBL" id="CP080468">
    <property type="protein sequence ID" value="UNO51007.1"/>
    <property type="molecule type" value="Genomic_DNA"/>
</dbReference>
<accession>T0CWQ1</accession>
<keyword evidence="2" id="KW-1185">Reference proteome</keyword>